<feature type="domain" description="Fibrinogen C-terminal" evidence="8">
    <location>
        <begin position="233"/>
        <end position="451"/>
    </location>
</feature>
<dbReference type="SMART" id="SM00181">
    <property type="entry name" value="EGF"/>
    <property type="match status" value="1"/>
</dbReference>
<dbReference type="InterPro" id="IPR003609">
    <property type="entry name" value="Pan_app"/>
</dbReference>
<proteinExistence type="predicted"/>
<dbReference type="FunFam" id="2.10.25.10:FF:000038">
    <property type="entry name" value="Fibrillin 2"/>
    <property type="match status" value="1"/>
</dbReference>
<evidence type="ECO:0000256" key="4">
    <source>
        <dbReference type="ARBA" id="ARBA00023157"/>
    </source>
</evidence>
<dbReference type="GO" id="GO:0005509">
    <property type="term" value="F:calcium ion binding"/>
    <property type="evidence" value="ECO:0007669"/>
    <property type="project" value="InterPro"/>
</dbReference>
<dbReference type="InterPro" id="IPR014716">
    <property type="entry name" value="Fibrinogen_a/b/g_C_1"/>
</dbReference>
<dbReference type="InterPro" id="IPR024731">
    <property type="entry name" value="NELL2-like_EGF"/>
</dbReference>
<dbReference type="InterPro" id="IPR050373">
    <property type="entry name" value="Fibrinogen_C-term_domain"/>
</dbReference>
<dbReference type="Gene3D" id="2.10.25.10">
    <property type="entry name" value="Laminin"/>
    <property type="match status" value="1"/>
</dbReference>
<reference evidence="10" key="1">
    <citation type="journal article" date="2017" name="bioRxiv">
        <title>Comparative analysis of the genomes of Stylophora pistillata and Acropora digitifera provides evidence for extensive differences between species of corals.</title>
        <authorList>
            <person name="Voolstra C.R."/>
            <person name="Li Y."/>
            <person name="Liew Y.J."/>
            <person name="Baumgarten S."/>
            <person name="Zoccola D."/>
            <person name="Flot J.-F."/>
            <person name="Tambutte S."/>
            <person name="Allemand D."/>
            <person name="Aranda M."/>
        </authorList>
    </citation>
    <scope>NUCLEOTIDE SEQUENCE [LARGE SCALE GENOMIC DNA]</scope>
</reference>
<feature type="domain" description="Apple" evidence="7">
    <location>
        <begin position="62"/>
        <end position="143"/>
    </location>
</feature>
<dbReference type="GO" id="GO:0005615">
    <property type="term" value="C:extracellular space"/>
    <property type="evidence" value="ECO:0007669"/>
    <property type="project" value="TreeGrafter"/>
</dbReference>
<dbReference type="Pfam" id="PF00024">
    <property type="entry name" value="PAN_1"/>
    <property type="match status" value="1"/>
</dbReference>
<dbReference type="PROSITE" id="PS50948">
    <property type="entry name" value="PAN"/>
    <property type="match status" value="1"/>
</dbReference>
<dbReference type="InterPro" id="IPR002181">
    <property type="entry name" value="Fibrinogen_a/b/g_C_dom"/>
</dbReference>
<dbReference type="PROSITE" id="PS01186">
    <property type="entry name" value="EGF_2"/>
    <property type="match status" value="1"/>
</dbReference>
<dbReference type="PROSITE" id="PS00514">
    <property type="entry name" value="FIBRINOGEN_C_1"/>
    <property type="match status" value="1"/>
</dbReference>
<evidence type="ECO:0000259" key="8">
    <source>
        <dbReference type="PROSITE" id="PS51406"/>
    </source>
</evidence>
<dbReference type="SUPFAM" id="SSF57196">
    <property type="entry name" value="EGF/Laminin"/>
    <property type="match status" value="1"/>
</dbReference>
<accession>A0A2B4R8V7</accession>
<evidence type="ECO:0000313" key="10">
    <source>
        <dbReference type="Proteomes" id="UP000225706"/>
    </source>
</evidence>
<evidence type="ECO:0000256" key="2">
    <source>
        <dbReference type="ARBA" id="ARBA00022729"/>
    </source>
</evidence>
<dbReference type="PROSITE" id="PS51406">
    <property type="entry name" value="FIBRINOGEN_C_2"/>
    <property type="match status" value="1"/>
</dbReference>
<dbReference type="InterPro" id="IPR020837">
    <property type="entry name" value="Fibrinogen_CS"/>
</dbReference>
<comment type="caution">
    <text evidence="9">The sequence shown here is derived from an EMBL/GenBank/DDBJ whole genome shotgun (WGS) entry which is preliminary data.</text>
</comment>
<keyword evidence="10" id="KW-1185">Reference proteome</keyword>
<dbReference type="Pfam" id="PF00147">
    <property type="entry name" value="Fibrinogen_C"/>
    <property type="match status" value="1"/>
</dbReference>
<keyword evidence="1 5" id="KW-0245">EGF-like domain</keyword>
<dbReference type="CDD" id="cd00087">
    <property type="entry name" value="FReD"/>
    <property type="match status" value="1"/>
</dbReference>
<dbReference type="Pfam" id="PF12947">
    <property type="entry name" value="EGF_3"/>
    <property type="match status" value="1"/>
</dbReference>
<feature type="domain" description="EGF-like" evidence="6">
    <location>
        <begin position="196"/>
        <end position="236"/>
    </location>
</feature>
<dbReference type="AlphaFoldDB" id="A0A2B4R8V7"/>
<gene>
    <name evidence="9" type="primary">Fcn2</name>
    <name evidence="9" type="ORF">AWC38_SpisGene23181</name>
</gene>
<keyword evidence="2" id="KW-0732">Signal</keyword>
<evidence type="ECO:0000256" key="5">
    <source>
        <dbReference type="PROSITE-ProRule" id="PRU00076"/>
    </source>
</evidence>
<keyword evidence="4" id="KW-1015">Disulfide bond</keyword>
<dbReference type="InterPro" id="IPR001881">
    <property type="entry name" value="EGF-like_Ca-bd_dom"/>
</dbReference>
<organism evidence="9 10">
    <name type="scientific">Stylophora pistillata</name>
    <name type="common">Smooth cauliflower coral</name>
    <dbReference type="NCBI Taxonomy" id="50429"/>
    <lineage>
        <taxon>Eukaryota</taxon>
        <taxon>Metazoa</taxon>
        <taxon>Cnidaria</taxon>
        <taxon>Anthozoa</taxon>
        <taxon>Hexacorallia</taxon>
        <taxon>Scleractinia</taxon>
        <taxon>Astrocoeniina</taxon>
        <taxon>Pocilloporidae</taxon>
        <taxon>Stylophora</taxon>
    </lineage>
</organism>
<dbReference type="SMART" id="SM00179">
    <property type="entry name" value="EGF_CA"/>
    <property type="match status" value="1"/>
</dbReference>
<dbReference type="InterPro" id="IPR000742">
    <property type="entry name" value="EGF"/>
</dbReference>
<dbReference type="NCBIfam" id="NF040941">
    <property type="entry name" value="GGGWT_bact"/>
    <property type="match status" value="1"/>
</dbReference>
<evidence type="ECO:0000256" key="1">
    <source>
        <dbReference type="ARBA" id="ARBA00022536"/>
    </source>
</evidence>
<dbReference type="FunFam" id="3.90.215.10:FF:000001">
    <property type="entry name" value="Tenascin isoform 1"/>
    <property type="match status" value="1"/>
</dbReference>
<evidence type="ECO:0000256" key="3">
    <source>
        <dbReference type="ARBA" id="ARBA00022737"/>
    </source>
</evidence>
<evidence type="ECO:0000259" key="6">
    <source>
        <dbReference type="PROSITE" id="PS50026"/>
    </source>
</evidence>
<dbReference type="Gene3D" id="3.90.215.10">
    <property type="entry name" value="Gamma Fibrinogen, chain A, domain 1"/>
    <property type="match status" value="1"/>
</dbReference>
<dbReference type="Proteomes" id="UP000225706">
    <property type="component" value="Unassembled WGS sequence"/>
</dbReference>
<dbReference type="EMBL" id="LSMT01001180">
    <property type="protein sequence ID" value="PFX12797.1"/>
    <property type="molecule type" value="Genomic_DNA"/>
</dbReference>
<evidence type="ECO:0000313" key="9">
    <source>
        <dbReference type="EMBL" id="PFX12797.1"/>
    </source>
</evidence>
<evidence type="ECO:0000259" key="7">
    <source>
        <dbReference type="PROSITE" id="PS50948"/>
    </source>
</evidence>
<dbReference type="PANTHER" id="PTHR19143">
    <property type="entry name" value="FIBRINOGEN/TENASCIN/ANGIOPOEITIN"/>
    <property type="match status" value="1"/>
</dbReference>
<protein>
    <submittedName>
        <fullName evidence="9">Ficolin-2</fullName>
    </submittedName>
</protein>
<sequence length="455" mass="51847">MELKFSSNRAICYYFYYYHCSLYSIEFKAGSLTQAVQLKTCGGNSYSIVLAFLLASGSAQQCREERSINGKALRGFIFQKLLVTSFDQCNINCEREITCQSFNFVTEEHSYVLKNCELNNRTKEARPENLRSDPDRVYIRRLNGRASLGSTVELPAESCREIKASEGTDAVSKKYWLDSSGSGKAVLVHCNMEMEDIDECISGSHDCHVNATCINTIGSHNCTCNEGFTGDGRICSAFQKNCAEIYKSGNTTDGVYNIKPDNVSTFDVFCDQTTDGGGWTVFQRRLDGSVDFYRKWYDYKQGFGNMNGEFWLGLDKIHRLTSNNYNILHVDLEDFDGHTRYAEYNMFGVMNENHKYKLILGDHSGTVPDSLSYHRDRPWSTRDQDNDERGNGSCAILFKGAWWYGRCHQSNLNGLYHDQPHSSQGAGVQWTNWKGYHYSLKRAEMKIRPEVFSPQ</sequence>
<dbReference type="SUPFAM" id="SSF56496">
    <property type="entry name" value="Fibrinogen C-terminal domain-like"/>
    <property type="match status" value="1"/>
</dbReference>
<name>A0A2B4R8V7_STYPI</name>
<dbReference type="SMART" id="SM00186">
    <property type="entry name" value="FBG"/>
    <property type="match status" value="1"/>
</dbReference>
<keyword evidence="3" id="KW-0677">Repeat</keyword>
<dbReference type="CDD" id="cd00054">
    <property type="entry name" value="EGF_CA"/>
    <property type="match status" value="1"/>
</dbReference>
<comment type="caution">
    <text evidence="5">Lacks conserved residue(s) required for the propagation of feature annotation.</text>
</comment>
<dbReference type="PROSITE" id="PS50026">
    <property type="entry name" value="EGF_3"/>
    <property type="match status" value="1"/>
</dbReference>
<dbReference type="OrthoDB" id="5951372at2759"/>
<dbReference type="InterPro" id="IPR036056">
    <property type="entry name" value="Fibrinogen-like_C"/>
</dbReference>